<dbReference type="Proteomes" id="UP001549019">
    <property type="component" value="Unassembled WGS sequence"/>
</dbReference>
<accession>A0ABV2E7X3</accession>
<organism evidence="2 3">
    <name type="scientific">Salinicoccus halitifaciens</name>
    <dbReference type="NCBI Taxonomy" id="1073415"/>
    <lineage>
        <taxon>Bacteria</taxon>
        <taxon>Bacillati</taxon>
        <taxon>Bacillota</taxon>
        <taxon>Bacilli</taxon>
        <taxon>Bacillales</taxon>
        <taxon>Staphylococcaceae</taxon>
        <taxon>Salinicoccus</taxon>
    </lineage>
</organism>
<sequence>MVLLTLSFITVIGVVLASVIALNFSEVRSGIGSVFGQSSPDESEMPEEDEELAELADAGSDGEFNVSDESMDDGLPSEQQFADDLHHMTHQKVRASPKWGSLAITDERIEQMYETAEASDYTYRKFYMRALEDWMEGDFSNAVQVHNIIWTEQNGNVGKATGLMTPEEEEEYIERHFE</sequence>
<dbReference type="Pfam" id="PF19754">
    <property type="entry name" value="DUF6241"/>
    <property type="match status" value="1"/>
</dbReference>
<evidence type="ECO:0000313" key="2">
    <source>
        <dbReference type="EMBL" id="MET3110514.1"/>
    </source>
</evidence>
<name>A0ABV2E7X3_9STAP</name>
<comment type="caution">
    <text evidence="2">The sequence shown here is derived from an EMBL/GenBank/DDBJ whole genome shotgun (WGS) entry which is preliminary data.</text>
</comment>
<reference evidence="2 3" key="1">
    <citation type="submission" date="2024-05" db="EMBL/GenBank/DDBJ databases">
        <title>Genomic Encyclopedia of Type Strains, Phase IV (KMG-IV): sequencing the most valuable type-strain genomes for metagenomic binning, comparative biology and taxonomic classification.</title>
        <authorList>
            <person name="Goeker M."/>
        </authorList>
    </citation>
    <scope>NUCLEOTIDE SEQUENCE [LARGE SCALE GENOMIC DNA]</scope>
    <source>
        <strain evidence="2 3">DSM 25286</strain>
    </source>
</reference>
<feature type="region of interest" description="Disordered" evidence="1">
    <location>
        <begin position="35"/>
        <end position="78"/>
    </location>
</feature>
<evidence type="ECO:0000313" key="3">
    <source>
        <dbReference type="Proteomes" id="UP001549019"/>
    </source>
</evidence>
<dbReference type="InterPro" id="IPR046208">
    <property type="entry name" value="DUF6241"/>
</dbReference>
<protein>
    <recommendedName>
        <fullName evidence="4">DnaD domain-containing protein</fullName>
    </recommendedName>
</protein>
<evidence type="ECO:0000256" key="1">
    <source>
        <dbReference type="SAM" id="MobiDB-lite"/>
    </source>
</evidence>
<dbReference type="EMBL" id="JBDZDV010000001">
    <property type="protein sequence ID" value="MET3110514.1"/>
    <property type="molecule type" value="Genomic_DNA"/>
</dbReference>
<evidence type="ECO:0008006" key="4">
    <source>
        <dbReference type="Google" id="ProtNLM"/>
    </source>
</evidence>
<feature type="compositionally biased region" description="Acidic residues" evidence="1">
    <location>
        <begin position="41"/>
        <end position="54"/>
    </location>
</feature>
<proteinExistence type="predicted"/>
<keyword evidence="3" id="KW-1185">Reference proteome</keyword>
<gene>
    <name evidence="2" type="ORF">ABHD89_000902</name>
</gene>